<dbReference type="STRING" id="649639.Bcell_0562"/>
<keyword evidence="11" id="KW-1185">Reference proteome</keyword>
<dbReference type="CDD" id="cd00075">
    <property type="entry name" value="HATPase"/>
    <property type="match status" value="1"/>
</dbReference>
<dbReference type="OrthoDB" id="9815750at2"/>
<dbReference type="PANTHER" id="PTHR43065:SF10">
    <property type="entry name" value="PEROXIDE STRESS-ACTIVATED HISTIDINE KINASE MAK3"/>
    <property type="match status" value="1"/>
</dbReference>
<dbReference type="HOGENOM" id="CLU_472257_0_0_9"/>
<dbReference type="AlphaFoldDB" id="E6TXN0"/>
<evidence type="ECO:0000256" key="8">
    <source>
        <dbReference type="ARBA" id="ARBA00023012"/>
    </source>
</evidence>
<evidence type="ECO:0000256" key="6">
    <source>
        <dbReference type="ARBA" id="ARBA00022777"/>
    </source>
</evidence>
<dbReference type="Proteomes" id="UP000001401">
    <property type="component" value="Chromosome"/>
</dbReference>
<evidence type="ECO:0000256" key="2">
    <source>
        <dbReference type="ARBA" id="ARBA00012438"/>
    </source>
</evidence>
<dbReference type="CDD" id="cd00082">
    <property type="entry name" value="HisKA"/>
    <property type="match status" value="1"/>
</dbReference>
<dbReference type="Gene3D" id="3.30.565.10">
    <property type="entry name" value="Histidine kinase-like ATPase, C-terminal domain"/>
    <property type="match status" value="1"/>
</dbReference>
<keyword evidence="6 10" id="KW-0418">Kinase</keyword>
<dbReference type="InterPro" id="IPR004358">
    <property type="entry name" value="Sig_transdc_His_kin-like_C"/>
</dbReference>
<comment type="catalytic activity">
    <reaction evidence="1">
        <text>ATP + protein L-histidine = ADP + protein N-phospho-L-histidine.</text>
        <dbReference type="EC" id="2.7.13.3"/>
    </reaction>
</comment>
<dbReference type="Pfam" id="PF02518">
    <property type="entry name" value="HATPase_c"/>
    <property type="match status" value="1"/>
</dbReference>
<evidence type="ECO:0000313" key="11">
    <source>
        <dbReference type="Proteomes" id="UP000001401"/>
    </source>
</evidence>
<dbReference type="InterPro" id="IPR003661">
    <property type="entry name" value="HisK_dim/P_dom"/>
</dbReference>
<evidence type="ECO:0000256" key="4">
    <source>
        <dbReference type="ARBA" id="ARBA00022679"/>
    </source>
</evidence>
<evidence type="ECO:0000256" key="3">
    <source>
        <dbReference type="ARBA" id="ARBA00022553"/>
    </source>
</evidence>
<keyword evidence="4" id="KW-0808">Transferase</keyword>
<sequence>MLVLPINKITSSQTVKSSGAHILYMYNEYKKYVQNLVSFIHEGLIENEIILIVEYKNTINLSKKELEKKGLTNAQIENIKWVFANEFYINENQFDANGAGKKLIHLLQPFIDQGYNIRTWGQVPIINQDAILDQLNGYECHCDDFTSKRKTKSVCAYNAITTPSFMQNVLLKTHTYFMTDDDYNLSPFYNRKHSKTASVEEVDRLRRMEEQNKDLLDRNTHLIFENNLVKLNNEVIKQNESKLRTVINELPIPIIIRNNKYIIFYNSEAEAQFSIDNQHVVAENLLSSFFENYARNIKHQHEVQEQMFILKNEKKKYYLVKSINISFEGEPAVLHSFVDVTKEKENENLMIRSEKMNIAGELAASIAHELRNPLTAIKGFFKMLRDTEKYKERYFQIIEDELSRIEQISSELLTLAKPHTEKRQDQNIVNLIEEVKFLLSSQSNMKCIEVILEVSSNELYVNCEVTKIKQVFINLVKNAIEAMQEGGNIKIKVERIGNIIQAKVIDHGSGIPEELLSKIGEPFYTTKEKGTGIGLMVCYQIIESHGGTIHFDSKVNIGTTFTITLPALVKSLSTQSQ</sequence>
<evidence type="ECO:0000256" key="5">
    <source>
        <dbReference type="ARBA" id="ARBA00022741"/>
    </source>
</evidence>
<dbReference type="Pfam" id="PF14417">
    <property type="entry name" value="MEDS"/>
    <property type="match status" value="1"/>
</dbReference>
<dbReference type="InterPro" id="IPR003594">
    <property type="entry name" value="HATPase_dom"/>
</dbReference>
<dbReference type="InterPro" id="IPR036097">
    <property type="entry name" value="HisK_dim/P_sf"/>
</dbReference>
<protein>
    <recommendedName>
        <fullName evidence="2">histidine kinase</fullName>
        <ecNumber evidence="2">2.7.13.3</ecNumber>
    </recommendedName>
</protein>
<dbReference type="Gene3D" id="1.10.287.130">
    <property type="match status" value="1"/>
</dbReference>
<evidence type="ECO:0000259" key="9">
    <source>
        <dbReference type="PROSITE" id="PS50109"/>
    </source>
</evidence>
<dbReference type="EMBL" id="CP002394">
    <property type="protein sequence ID" value="ADU28844.1"/>
    <property type="molecule type" value="Genomic_DNA"/>
</dbReference>
<evidence type="ECO:0000256" key="7">
    <source>
        <dbReference type="ARBA" id="ARBA00022840"/>
    </source>
</evidence>
<dbReference type="RefSeq" id="WP_013487185.1">
    <property type="nucleotide sequence ID" value="NC_014829.1"/>
</dbReference>
<dbReference type="Pfam" id="PF00512">
    <property type="entry name" value="HisKA"/>
    <property type="match status" value="1"/>
</dbReference>
<organism evidence="10 11">
    <name type="scientific">Evansella cellulosilytica (strain ATCC 21833 / DSM 2522 / FERM P-1141 / JCM 9156 / N-4)</name>
    <name type="common">Bacillus cellulosilyticus</name>
    <dbReference type="NCBI Taxonomy" id="649639"/>
    <lineage>
        <taxon>Bacteria</taxon>
        <taxon>Bacillati</taxon>
        <taxon>Bacillota</taxon>
        <taxon>Bacilli</taxon>
        <taxon>Bacillales</taxon>
        <taxon>Bacillaceae</taxon>
        <taxon>Evansella</taxon>
    </lineage>
</organism>
<reference evidence="10" key="1">
    <citation type="submission" date="2010-12" db="EMBL/GenBank/DDBJ databases">
        <title>Complete sequence of Bacillus cellulosilyticus DSM 2522.</title>
        <authorList>
            <consortium name="US DOE Joint Genome Institute"/>
            <person name="Lucas S."/>
            <person name="Copeland A."/>
            <person name="Lapidus A."/>
            <person name="Cheng J.-F."/>
            <person name="Bruce D."/>
            <person name="Goodwin L."/>
            <person name="Pitluck S."/>
            <person name="Chertkov O."/>
            <person name="Detter J.C."/>
            <person name="Han C."/>
            <person name="Tapia R."/>
            <person name="Land M."/>
            <person name="Hauser L."/>
            <person name="Jeffries C."/>
            <person name="Kyrpides N."/>
            <person name="Ivanova N."/>
            <person name="Mikhailova N."/>
            <person name="Brumm P."/>
            <person name="Mead D."/>
            <person name="Woyke T."/>
        </authorList>
    </citation>
    <scope>NUCLEOTIDE SEQUENCE [LARGE SCALE GENOMIC DNA]</scope>
    <source>
        <strain evidence="10">DSM 2522</strain>
    </source>
</reference>
<dbReference type="PRINTS" id="PR00344">
    <property type="entry name" value="BCTRLSENSOR"/>
</dbReference>
<feature type="domain" description="Histidine kinase" evidence="9">
    <location>
        <begin position="365"/>
        <end position="569"/>
    </location>
</feature>
<dbReference type="GO" id="GO:0000155">
    <property type="term" value="F:phosphorelay sensor kinase activity"/>
    <property type="evidence" value="ECO:0007669"/>
    <property type="project" value="InterPro"/>
</dbReference>
<dbReference type="GO" id="GO:0005524">
    <property type="term" value="F:ATP binding"/>
    <property type="evidence" value="ECO:0007669"/>
    <property type="project" value="UniProtKB-KW"/>
</dbReference>
<keyword evidence="8" id="KW-0902">Two-component regulatory system</keyword>
<accession>E6TXN0</accession>
<dbReference type="EC" id="2.7.13.3" evidence="2"/>
<keyword evidence="5" id="KW-0547">Nucleotide-binding</keyword>
<dbReference type="Gene3D" id="3.30.450.20">
    <property type="entry name" value="PAS domain"/>
    <property type="match status" value="1"/>
</dbReference>
<dbReference type="KEGG" id="bco:Bcell_0562"/>
<dbReference type="SUPFAM" id="SSF55874">
    <property type="entry name" value="ATPase domain of HSP90 chaperone/DNA topoisomerase II/histidine kinase"/>
    <property type="match status" value="1"/>
</dbReference>
<dbReference type="eggNOG" id="COG4191">
    <property type="taxonomic scope" value="Bacteria"/>
</dbReference>
<keyword evidence="3" id="KW-0597">Phosphoprotein</keyword>
<dbReference type="PANTHER" id="PTHR43065">
    <property type="entry name" value="SENSOR HISTIDINE KINASE"/>
    <property type="match status" value="1"/>
</dbReference>
<evidence type="ECO:0000313" key="10">
    <source>
        <dbReference type="EMBL" id="ADU28844.1"/>
    </source>
</evidence>
<evidence type="ECO:0000256" key="1">
    <source>
        <dbReference type="ARBA" id="ARBA00000085"/>
    </source>
</evidence>
<dbReference type="InterPro" id="IPR005467">
    <property type="entry name" value="His_kinase_dom"/>
</dbReference>
<dbReference type="SMART" id="SM00388">
    <property type="entry name" value="HisKA"/>
    <property type="match status" value="1"/>
</dbReference>
<proteinExistence type="predicted"/>
<keyword evidence="7" id="KW-0067">ATP-binding</keyword>
<dbReference type="InterPro" id="IPR025847">
    <property type="entry name" value="MEDS_domain"/>
</dbReference>
<name>E6TXN0_EVAC2</name>
<dbReference type="SUPFAM" id="SSF47384">
    <property type="entry name" value="Homodimeric domain of signal transducing histidine kinase"/>
    <property type="match status" value="1"/>
</dbReference>
<dbReference type="InterPro" id="IPR036890">
    <property type="entry name" value="HATPase_C_sf"/>
</dbReference>
<gene>
    <name evidence="10" type="ordered locus">Bcell_0562</name>
</gene>
<dbReference type="PROSITE" id="PS50109">
    <property type="entry name" value="HIS_KIN"/>
    <property type="match status" value="1"/>
</dbReference>
<dbReference type="SMART" id="SM00387">
    <property type="entry name" value="HATPase_c"/>
    <property type="match status" value="1"/>
</dbReference>